<evidence type="ECO:0000259" key="2">
    <source>
        <dbReference type="Pfam" id="PF24883"/>
    </source>
</evidence>
<dbReference type="PANTHER" id="PTHR10039">
    <property type="entry name" value="AMELOGENIN"/>
    <property type="match status" value="1"/>
</dbReference>
<protein>
    <recommendedName>
        <fullName evidence="2">Nephrocystin 3-like N-terminal domain-containing protein</fullName>
    </recommendedName>
</protein>
<dbReference type="InterPro" id="IPR027417">
    <property type="entry name" value="P-loop_NTPase"/>
</dbReference>
<accession>A0A0C3BS04</accession>
<sequence>MRHGPQMFTEARVQSISGGTFIINNNALKPHKKGLKILEKRIALGAFHNSAERFDPPKCYPKTRQAILEKIEAWVKERPEHRENFVLWMYGPAGAGKSAIAQSIAELCEELLAATFFFSRTSEGRNDSSRLVATIAWQLIQAIPEIRDHVLSSLERDPTILFRTPATQMKFLVVDPLNSVPTEILIQRPLLVIVDGLDECLPSESQDDILGFLSTCLQCLHTPLYFLIASRPHTNIRGIFTSNRFRSITNTLPLEDDYKSTEDIRYFLTSSFEEIHQKYPYLPTPWPTTSDIDYLVEKSSGQFIYAATVIRYVARGRHGHESRLRTVLELPSSDNSVMPFATLDDLYLQIFQSIGKDDIGKVMEVLGALILLEDNKIEQLDILEAFLNYRPGELASVMEDLLALVHIPDSQRRDDVMVKIHHASLPDFLLDHTRSRSFYLDPATVYSNLARRCIKDHSFRRSTNCDRDERRDFRYEYERIFIECVIASPLTEGLSDILLAFSFWDDLPPQFPQLIDYDIGNMSMALLDEFQRESTDPRWAKILEAQLCFLDRWIYRIFSSAPQRFLPLLLVACGIYIAIEDENALPRVVNFTMLASLVHDFELETSMLCFFELEEDPFNTWSTDSSSFLSKFLSFALQRIPLVFKAKYCITGVHYTEFAIHCANQMLENVRKNNNNRAARIVLSSLCVYLARSLPHCHESCELAGFVPRISSKHEGSKTSVVMHLSYLPRRVLMSPPRNVHKVSRINLDSYSPQRNRFQMSPLPKGGVGTVGSTLPVAALNDE</sequence>
<dbReference type="Gene3D" id="3.40.50.300">
    <property type="entry name" value="P-loop containing nucleotide triphosphate hydrolases"/>
    <property type="match status" value="1"/>
</dbReference>
<evidence type="ECO:0000313" key="3">
    <source>
        <dbReference type="EMBL" id="KIM34854.1"/>
    </source>
</evidence>
<dbReference type="InterPro" id="IPR056884">
    <property type="entry name" value="NPHP3-like_N"/>
</dbReference>
<name>A0A0C3BS04_HEBCY</name>
<dbReference type="AlphaFoldDB" id="A0A0C3BS04"/>
<evidence type="ECO:0000313" key="4">
    <source>
        <dbReference type="Proteomes" id="UP000053424"/>
    </source>
</evidence>
<reference evidence="3 4" key="1">
    <citation type="submission" date="2014-04" db="EMBL/GenBank/DDBJ databases">
        <authorList>
            <consortium name="DOE Joint Genome Institute"/>
            <person name="Kuo A."/>
            <person name="Gay G."/>
            <person name="Dore J."/>
            <person name="Kohler A."/>
            <person name="Nagy L.G."/>
            <person name="Floudas D."/>
            <person name="Copeland A."/>
            <person name="Barry K.W."/>
            <person name="Cichocki N."/>
            <person name="Veneault-Fourrey C."/>
            <person name="LaButti K."/>
            <person name="Lindquist E.A."/>
            <person name="Lipzen A."/>
            <person name="Lundell T."/>
            <person name="Morin E."/>
            <person name="Murat C."/>
            <person name="Sun H."/>
            <person name="Tunlid A."/>
            <person name="Henrissat B."/>
            <person name="Grigoriev I.V."/>
            <person name="Hibbett D.S."/>
            <person name="Martin F."/>
            <person name="Nordberg H.P."/>
            <person name="Cantor M.N."/>
            <person name="Hua S.X."/>
        </authorList>
    </citation>
    <scope>NUCLEOTIDE SEQUENCE [LARGE SCALE GENOMIC DNA]</scope>
    <source>
        <strain evidence="4">h7</strain>
    </source>
</reference>
<keyword evidence="4" id="KW-1185">Reference proteome</keyword>
<reference evidence="4" key="2">
    <citation type="submission" date="2015-01" db="EMBL/GenBank/DDBJ databases">
        <title>Evolutionary Origins and Diversification of the Mycorrhizal Mutualists.</title>
        <authorList>
            <consortium name="DOE Joint Genome Institute"/>
            <consortium name="Mycorrhizal Genomics Consortium"/>
            <person name="Kohler A."/>
            <person name="Kuo A."/>
            <person name="Nagy L.G."/>
            <person name="Floudas D."/>
            <person name="Copeland A."/>
            <person name="Barry K.W."/>
            <person name="Cichocki N."/>
            <person name="Veneault-Fourrey C."/>
            <person name="LaButti K."/>
            <person name="Lindquist E.A."/>
            <person name="Lipzen A."/>
            <person name="Lundell T."/>
            <person name="Morin E."/>
            <person name="Murat C."/>
            <person name="Riley R."/>
            <person name="Ohm R."/>
            <person name="Sun H."/>
            <person name="Tunlid A."/>
            <person name="Henrissat B."/>
            <person name="Grigoriev I.V."/>
            <person name="Hibbett D.S."/>
            <person name="Martin F."/>
        </authorList>
    </citation>
    <scope>NUCLEOTIDE SEQUENCE [LARGE SCALE GENOMIC DNA]</scope>
    <source>
        <strain evidence="4">h7</strain>
    </source>
</reference>
<proteinExistence type="predicted"/>
<evidence type="ECO:0000256" key="1">
    <source>
        <dbReference type="ARBA" id="ARBA00022737"/>
    </source>
</evidence>
<dbReference type="SUPFAM" id="SSF52540">
    <property type="entry name" value="P-loop containing nucleoside triphosphate hydrolases"/>
    <property type="match status" value="1"/>
</dbReference>
<dbReference type="EMBL" id="KN831850">
    <property type="protein sequence ID" value="KIM34854.1"/>
    <property type="molecule type" value="Genomic_DNA"/>
</dbReference>
<dbReference type="Proteomes" id="UP000053424">
    <property type="component" value="Unassembled WGS sequence"/>
</dbReference>
<keyword evidence="1" id="KW-0677">Repeat</keyword>
<feature type="domain" description="Nephrocystin 3-like N-terminal" evidence="2">
    <location>
        <begin position="65"/>
        <end position="231"/>
    </location>
</feature>
<dbReference type="STRING" id="686832.A0A0C3BS04"/>
<dbReference type="PANTHER" id="PTHR10039:SF17">
    <property type="entry name" value="FUNGAL STAND N-TERMINAL GOODBYE DOMAIN-CONTAINING PROTEIN-RELATED"/>
    <property type="match status" value="1"/>
</dbReference>
<dbReference type="Pfam" id="PF24883">
    <property type="entry name" value="NPHP3_N"/>
    <property type="match status" value="1"/>
</dbReference>
<dbReference type="OrthoDB" id="2970937at2759"/>
<gene>
    <name evidence="3" type="ORF">M413DRAFT_450031</name>
</gene>
<organism evidence="3 4">
    <name type="scientific">Hebeloma cylindrosporum</name>
    <dbReference type="NCBI Taxonomy" id="76867"/>
    <lineage>
        <taxon>Eukaryota</taxon>
        <taxon>Fungi</taxon>
        <taxon>Dikarya</taxon>
        <taxon>Basidiomycota</taxon>
        <taxon>Agaricomycotina</taxon>
        <taxon>Agaricomycetes</taxon>
        <taxon>Agaricomycetidae</taxon>
        <taxon>Agaricales</taxon>
        <taxon>Agaricineae</taxon>
        <taxon>Hymenogastraceae</taxon>
        <taxon>Hebeloma</taxon>
    </lineage>
</organism>
<dbReference type="HOGENOM" id="CLU_000288_6_10_1"/>